<gene>
    <name evidence="2" type="ORF">VP01_1438g1</name>
</gene>
<reference evidence="2 3" key="1">
    <citation type="submission" date="2015-08" db="EMBL/GenBank/DDBJ databases">
        <title>Next Generation Sequencing and Analysis of the Genome of Puccinia sorghi L Schw, the Causal Agent of Maize Common Rust.</title>
        <authorList>
            <person name="Rochi L."/>
            <person name="Burguener G."/>
            <person name="Darino M."/>
            <person name="Turjanski A."/>
            <person name="Kreff E."/>
            <person name="Dieguez M.J."/>
            <person name="Sacco F."/>
        </authorList>
    </citation>
    <scope>NUCLEOTIDE SEQUENCE [LARGE SCALE GENOMIC DNA]</scope>
    <source>
        <strain evidence="2 3">RO10H11247</strain>
    </source>
</reference>
<feature type="transmembrane region" description="Helical" evidence="1">
    <location>
        <begin position="110"/>
        <end position="128"/>
    </location>
</feature>
<dbReference type="Proteomes" id="UP000037035">
    <property type="component" value="Unassembled WGS sequence"/>
</dbReference>
<comment type="caution">
    <text evidence="2">The sequence shown here is derived from an EMBL/GenBank/DDBJ whole genome shotgun (WGS) entry which is preliminary data.</text>
</comment>
<proteinExistence type="predicted"/>
<keyword evidence="1" id="KW-0472">Membrane</keyword>
<dbReference type="AlphaFoldDB" id="A0A0L6VKG2"/>
<sequence>MSCFLLIVPPNLFIKNVGYNLSFQSPSFPLIFSNANLEFFVFVLAPNSRNITKRLVQISQLDHSTRNIWRSSIKSSRRKYASRIVVSKEWQCCKTLKIVFFFFFSSKLKFYFLHLLSSLFLKFILFIYCVSCVVIVLIYITFFFCILFIFHFIYSLLLVRILCTGFEHKTFNDHSSTTKGQGALIWYIPFLFHFSSGQPLIPSPNQNLLLKNYLSLVPDHSSYTQNHHNCMLDRFFSYWDFQSTCILELLHTCYAPSCCIQKIHPLISRFHCEKCAQTNVHFFTQNHGLQAYTYTLKPAPSPLSIKEEKKNRKHGRENRLARVKRYAFFSSASIISNVCLLKKKKKRAKTVGEEGDSKIFRKQSIDEEKECQIKKKRMRWIVGTARAWFTYISKGWIRSMTICRGNKGGSGQTKETNWTMVDRIQTKFRATVEVVFGRWDKRK</sequence>
<evidence type="ECO:0000313" key="2">
    <source>
        <dbReference type="EMBL" id="KNZ61194.1"/>
    </source>
</evidence>
<protein>
    <submittedName>
        <fullName evidence="2">Uncharacterized protein</fullName>
    </submittedName>
</protein>
<evidence type="ECO:0000313" key="3">
    <source>
        <dbReference type="Proteomes" id="UP000037035"/>
    </source>
</evidence>
<feature type="transmembrane region" description="Helical" evidence="1">
    <location>
        <begin position="134"/>
        <end position="159"/>
    </location>
</feature>
<organism evidence="2 3">
    <name type="scientific">Puccinia sorghi</name>
    <dbReference type="NCBI Taxonomy" id="27349"/>
    <lineage>
        <taxon>Eukaryota</taxon>
        <taxon>Fungi</taxon>
        <taxon>Dikarya</taxon>
        <taxon>Basidiomycota</taxon>
        <taxon>Pucciniomycotina</taxon>
        <taxon>Pucciniomycetes</taxon>
        <taxon>Pucciniales</taxon>
        <taxon>Pucciniaceae</taxon>
        <taxon>Puccinia</taxon>
    </lineage>
</organism>
<keyword evidence="3" id="KW-1185">Reference proteome</keyword>
<name>A0A0L6VKG2_9BASI</name>
<dbReference type="EMBL" id="LAVV01004876">
    <property type="protein sequence ID" value="KNZ61194.1"/>
    <property type="molecule type" value="Genomic_DNA"/>
</dbReference>
<keyword evidence="1" id="KW-0812">Transmembrane</keyword>
<evidence type="ECO:0000256" key="1">
    <source>
        <dbReference type="SAM" id="Phobius"/>
    </source>
</evidence>
<dbReference type="VEuPathDB" id="FungiDB:VP01_1438g1"/>
<keyword evidence="1" id="KW-1133">Transmembrane helix</keyword>
<accession>A0A0L6VKG2</accession>